<dbReference type="OrthoDB" id="7013311at2"/>
<protein>
    <submittedName>
        <fullName evidence="1">Type III secretion protein HrpD</fullName>
    </submittedName>
</protein>
<organism evidence="1 2">
    <name type="scientific">Brenneria goodwinii</name>
    <dbReference type="NCBI Taxonomy" id="1109412"/>
    <lineage>
        <taxon>Bacteria</taxon>
        <taxon>Pseudomonadati</taxon>
        <taxon>Pseudomonadota</taxon>
        <taxon>Gammaproteobacteria</taxon>
        <taxon>Enterobacterales</taxon>
        <taxon>Pectobacteriaceae</taxon>
        <taxon>Brenneria</taxon>
    </lineage>
</organism>
<dbReference type="RefSeq" id="WP_048639075.1">
    <property type="nucleotide sequence ID" value="NZ_CGIG01000001.1"/>
</dbReference>
<dbReference type="AlphaFoldDB" id="A0A0G4K1N3"/>
<sequence length="193" mass="21630">MTHDQSCLDWVRWWAGLCILQAAPDWDEQHFFTPQIPRLRQLIHVNPAEVGRYFDLPAQLPPEPEPSLMRLGALSADGRAQVLRLMAVVCQPAGTPPEVSAEQVIWCRRLAKALRPGLWLPASCSFSDAADALSLLRVRYGELCWPRLRLLYPRALTDRCPLCKQSLPAGRLKALCDALIWKASAPESLLTTP</sequence>
<gene>
    <name evidence="1" type="ORF">BN1221_04382c</name>
</gene>
<proteinExistence type="predicted"/>
<dbReference type="Proteomes" id="UP000044377">
    <property type="component" value="Unassembled WGS sequence"/>
</dbReference>
<evidence type="ECO:0000313" key="2">
    <source>
        <dbReference type="Proteomes" id="UP000044377"/>
    </source>
</evidence>
<keyword evidence="2" id="KW-1185">Reference proteome</keyword>
<dbReference type="EMBL" id="CGIG01000001">
    <property type="protein sequence ID" value="CPR20550.1"/>
    <property type="molecule type" value="Genomic_DNA"/>
</dbReference>
<evidence type="ECO:0000313" key="1">
    <source>
        <dbReference type="EMBL" id="CPR20550.1"/>
    </source>
</evidence>
<accession>A0A0G4K1N3</accession>
<name>A0A0G4K1N3_9GAMM</name>
<reference evidence="2" key="1">
    <citation type="submission" date="2015-01" db="EMBL/GenBank/DDBJ databases">
        <authorList>
            <person name="Paterson Steve"/>
        </authorList>
    </citation>
    <scope>NUCLEOTIDE SEQUENCE [LARGE SCALE GENOMIC DNA]</scope>
    <source>
        <strain evidence="2">OBR1</strain>
    </source>
</reference>
<dbReference type="STRING" id="1109412.BN1221_04382c"/>